<evidence type="ECO:0000313" key="2">
    <source>
        <dbReference type="EMBL" id="KSV59866.1"/>
    </source>
</evidence>
<reference evidence="2 3" key="1">
    <citation type="submission" date="2015-11" db="EMBL/GenBank/DDBJ databases">
        <title>Butyribacter intestini gen. nov., sp. nov., a butyric acid-producing bacterium of the family Lachnospiraceae isolated from the human faeces.</title>
        <authorList>
            <person name="Zou Y."/>
            <person name="Xue W."/>
            <person name="Luo G."/>
            <person name="Lv M."/>
        </authorList>
    </citation>
    <scope>NUCLEOTIDE SEQUENCE [LARGE SCALE GENOMIC DNA]</scope>
    <source>
        <strain evidence="2 3">ACET-33324</strain>
    </source>
</reference>
<dbReference type="InterPro" id="IPR001173">
    <property type="entry name" value="Glyco_trans_2-like"/>
</dbReference>
<gene>
    <name evidence="2" type="ORF">ASU35_07640</name>
</gene>
<proteinExistence type="predicted"/>
<comment type="caution">
    <text evidence="2">The sequence shown here is derived from an EMBL/GenBank/DDBJ whole genome shotgun (WGS) entry which is preliminary data.</text>
</comment>
<protein>
    <submittedName>
        <fullName evidence="2">Glycosyl transferase family 2</fullName>
    </submittedName>
</protein>
<dbReference type="EMBL" id="LNAM01000079">
    <property type="protein sequence ID" value="KSV59866.1"/>
    <property type="molecule type" value="Genomic_DNA"/>
</dbReference>
<dbReference type="RefSeq" id="WP_058351913.1">
    <property type="nucleotide sequence ID" value="NZ_CABMMD010000079.1"/>
</dbReference>
<keyword evidence="3" id="KW-1185">Reference proteome</keyword>
<evidence type="ECO:0000313" key="3">
    <source>
        <dbReference type="Proteomes" id="UP000054874"/>
    </source>
</evidence>
<name>A0A0V8QHG3_9FIRM</name>
<dbReference type="OrthoDB" id="9790005at2"/>
<dbReference type="Pfam" id="PF00535">
    <property type="entry name" value="Glycos_transf_2"/>
    <property type="match status" value="1"/>
</dbReference>
<sequence>MKTLDLIIPVYKPDEKFHILMERMLKQKKIPDHIFLMHTAVEPYTEELRRRYGSFPNIVITELTPEEFDHGGTRNQGALMSFADYIMFMTQDAVPTDAFLIRNMLKAFEKEDGIAAVYGRQLCGRETGVIESYTRQFNYPDVSRVKSEKDLESLGIKTYFCSNVCAAYDRAVYEKQGGFVTKTIFNEDMIFAAGLIQAGYKIAYAADCRVKHSHRYTGWQQLTRNFDLGVSQRQYREIFDGVRSESEGIRLVKDTAKWLISQGKAYLIPELVYQSGCKYIGYRLGKAYERLPLALCRRLSMNKKFWKEKV</sequence>
<dbReference type="AlphaFoldDB" id="A0A0V8QHG3"/>
<feature type="domain" description="Glycosyltransferase 2-like" evidence="1">
    <location>
        <begin position="6"/>
        <end position="175"/>
    </location>
</feature>
<dbReference type="GO" id="GO:0016740">
    <property type="term" value="F:transferase activity"/>
    <property type="evidence" value="ECO:0007669"/>
    <property type="project" value="UniProtKB-KW"/>
</dbReference>
<accession>A0A0V8QHG3</accession>
<dbReference type="InterPro" id="IPR029044">
    <property type="entry name" value="Nucleotide-diphossugar_trans"/>
</dbReference>
<keyword evidence="2" id="KW-0808">Transferase</keyword>
<dbReference type="SUPFAM" id="SSF53448">
    <property type="entry name" value="Nucleotide-diphospho-sugar transferases"/>
    <property type="match status" value="1"/>
</dbReference>
<organism evidence="2 3">
    <name type="scientific">Acetivibrio ethanolgignens</name>
    <dbReference type="NCBI Taxonomy" id="290052"/>
    <lineage>
        <taxon>Bacteria</taxon>
        <taxon>Bacillati</taxon>
        <taxon>Bacillota</taxon>
        <taxon>Clostridia</taxon>
        <taxon>Eubacteriales</taxon>
        <taxon>Oscillospiraceae</taxon>
        <taxon>Acetivibrio</taxon>
    </lineage>
</organism>
<dbReference type="Proteomes" id="UP000054874">
    <property type="component" value="Unassembled WGS sequence"/>
</dbReference>
<dbReference type="STRING" id="290052.ASU35_07640"/>
<dbReference type="CDD" id="cd00761">
    <property type="entry name" value="Glyco_tranf_GTA_type"/>
    <property type="match status" value="1"/>
</dbReference>
<evidence type="ECO:0000259" key="1">
    <source>
        <dbReference type="Pfam" id="PF00535"/>
    </source>
</evidence>
<dbReference type="Gene3D" id="3.90.550.10">
    <property type="entry name" value="Spore Coat Polysaccharide Biosynthesis Protein SpsA, Chain A"/>
    <property type="match status" value="1"/>
</dbReference>